<sequence>MDLVSMDLVVRSDTGATQKRYKRKVSRDSNKQERECKYWNYKHRKKKEECPAYGNICYLCNQNNHFAVKCPEKNDERVDKRVHLVTDNSSSEEWIYSIDNTSKDDKTVKYCMVMGQENVVFQIDAGSSVNMLSLKYASNISSNVKKLKIWNNSGLSSCGECRRTIRNSKNNKKYSVNFVVYEGDFMPLLAYRASKQMQLITEENFEKIAAVDISIKYDDVFCASTIGTL</sequence>
<evidence type="ECO:0008006" key="3">
    <source>
        <dbReference type="Google" id="ProtNLM"/>
    </source>
</evidence>
<reference evidence="1" key="1">
    <citation type="journal article" date="2023" name="Mol. Biol. Evol.">
        <title>Third-Generation Sequencing Reveals the Adaptive Role of the Epigenome in Three Deep-Sea Polychaetes.</title>
        <authorList>
            <person name="Perez M."/>
            <person name="Aroh O."/>
            <person name="Sun Y."/>
            <person name="Lan Y."/>
            <person name="Juniper S.K."/>
            <person name="Young C.R."/>
            <person name="Angers B."/>
            <person name="Qian P.Y."/>
        </authorList>
    </citation>
    <scope>NUCLEOTIDE SEQUENCE</scope>
    <source>
        <strain evidence="1">P08H-3</strain>
    </source>
</reference>
<accession>A0AAD9K401</accession>
<name>A0AAD9K401_9ANNE</name>
<dbReference type="AlphaFoldDB" id="A0AAD9K401"/>
<dbReference type="Gene3D" id="4.10.60.10">
    <property type="entry name" value="Zinc finger, CCHC-type"/>
    <property type="match status" value="1"/>
</dbReference>
<dbReference type="EMBL" id="JAODUP010000078">
    <property type="protein sequence ID" value="KAK2163515.1"/>
    <property type="molecule type" value="Genomic_DNA"/>
</dbReference>
<gene>
    <name evidence="1" type="ORF">LSH36_78g00034</name>
</gene>
<evidence type="ECO:0000313" key="1">
    <source>
        <dbReference type="EMBL" id="KAK2163515.1"/>
    </source>
</evidence>
<dbReference type="Proteomes" id="UP001208570">
    <property type="component" value="Unassembled WGS sequence"/>
</dbReference>
<comment type="caution">
    <text evidence="1">The sequence shown here is derived from an EMBL/GenBank/DDBJ whole genome shotgun (WGS) entry which is preliminary data.</text>
</comment>
<evidence type="ECO:0000313" key="2">
    <source>
        <dbReference type="Proteomes" id="UP001208570"/>
    </source>
</evidence>
<proteinExistence type="predicted"/>
<protein>
    <recommendedName>
        <fullName evidence="3">CCHC-type domain-containing protein</fullName>
    </recommendedName>
</protein>
<keyword evidence="2" id="KW-1185">Reference proteome</keyword>
<organism evidence="1 2">
    <name type="scientific">Paralvinella palmiformis</name>
    <dbReference type="NCBI Taxonomy" id="53620"/>
    <lineage>
        <taxon>Eukaryota</taxon>
        <taxon>Metazoa</taxon>
        <taxon>Spiralia</taxon>
        <taxon>Lophotrochozoa</taxon>
        <taxon>Annelida</taxon>
        <taxon>Polychaeta</taxon>
        <taxon>Sedentaria</taxon>
        <taxon>Canalipalpata</taxon>
        <taxon>Terebellida</taxon>
        <taxon>Terebelliformia</taxon>
        <taxon>Alvinellidae</taxon>
        <taxon>Paralvinella</taxon>
    </lineage>
</organism>